<feature type="domain" description="PurM-like N-terminal" evidence="2">
    <location>
        <begin position="161"/>
        <end position="244"/>
    </location>
</feature>
<evidence type="ECO:0000313" key="4">
    <source>
        <dbReference type="EMBL" id="GAH71171.1"/>
    </source>
</evidence>
<evidence type="ECO:0000259" key="2">
    <source>
        <dbReference type="Pfam" id="PF00586"/>
    </source>
</evidence>
<reference evidence="4" key="1">
    <citation type="journal article" date="2014" name="Front. Microbiol.">
        <title>High frequency of phylogenetically diverse reductive dehalogenase-homologous genes in deep subseafloor sedimentary metagenomes.</title>
        <authorList>
            <person name="Kawai M."/>
            <person name="Futagami T."/>
            <person name="Toyoda A."/>
            <person name="Takaki Y."/>
            <person name="Nishi S."/>
            <person name="Hori S."/>
            <person name="Arai W."/>
            <person name="Tsubouchi T."/>
            <person name="Morono Y."/>
            <person name="Uchiyama I."/>
            <person name="Ito T."/>
            <person name="Fujiyama A."/>
            <person name="Inagaki F."/>
            <person name="Takami H."/>
        </authorList>
    </citation>
    <scope>NUCLEOTIDE SEQUENCE</scope>
    <source>
        <strain evidence="4">Expedition CK06-06</strain>
    </source>
</reference>
<proteinExistence type="predicted"/>
<comment type="caution">
    <text evidence="4">The sequence shown here is derived from an EMBL/GenBank/DDBJ whole genome shotgun (WGS) entry which is preliminary data.</text>
</comment>
<protein>
    <submittedName>
        <fullName evidence="4">Uncharacterized protein</fullName>
    </submittedName>
</protein>
<dbReference type="InterPro" id="IPR016188">
    <property type="entry name" value="PurM-like_N"/>
</dbReference>
<evidence type="ECO:0000256" key="1">
    <source>
        <dbReference type="ARBA" id="ARBA00022490"/>
    </source>
</evidence>
<organism evidence="4">
    <name type="scientific">marine sediment metagenome</name>
    <dbReference type="NCBI Taxonomy" id="412755"/>
    <lineage>
        <taxon>unclassified sequences</taxon>
        <taxon>metagenomes</taxon>
        <taxon>ecological metagenomes</taxon>
    </lineage>
</organism>
<dbReference type="InterPro" id="IPR010074">
    <property type="entry name" value="PRibForGlyAmidine_synth_PurL"/>
</dbReference>
<gene>
    <name evidence="4" type="ORF">S03H2_47366</name>
</gene>
<dbReference type="InterPro" id="IPR036921">
    <property type="entry name" value="PurM-like_N_sf"/>
</dbReference>
<dbReference type="SUPFAM" id="SSF56042">
    <property type="entry name" value="PurM C-terminal domain-like"/>
    <property type="match status" value="1"/>
</dbReference>
<dbReference type="Gene3D" id="3.90.650.10">
    <property type="entry name" value="PurM-like C-terminal domain"/>
    <property type="match status" value="1"/>
</dbReference>
<feature type="domain" description="PurM-like C-terminal" evidence="3">
    <location>
        <begin position="2"/>
        <end position="74"/>
    </location>
</feature>
<dbReference type="GO" id="GO:0006189">
    <property type="term" value="P:'de novo' IMP biosynthetic process"/>
    <property type="evidence" value="ECO:0007669"/>
    <property type="project" value="InterPro"/>
</dbReference>
<dbReference type="Pfam" id="PF02769">
    <property type="entry name" value="AIRS_C"/>
    <property type="match status" value="1"/>
</dbReference>
<dbReference type="GO" id="GO:0004642">
    <property type="term" value="F:phosphoribosylformylglycinamidine synthase activity"/>
    <property type="evidence" value="ECO:0007669"/>
    <property type="project" value="InterPro"/>
</dbReference>
<dbReference type="Gene3D" id="3.30.1330.10">
    <property type="entry name" value="PurM-like, N-terminal domain"/>
    <property type="match status" value="1"/>
</dbReference>
<dbReference type="InterPro" id="IPR036676">
    <property type="entry name" value="PurM-like_C_sf"/>
</dbReference>
<dbReference type="InterPro" id="IPR010918">
    <property type="entry name" value="PurM-like_C_dom"/>
</dbReference>
<keyword evidence="1" id="KW-0963">Cytoplasm</keyword>
<dbReference type="PANTHER" id="PTHR43555">
    <property type="entry name" value="PHOSPHORIBOSYLFORMYLGLYCINAMIDINE SYNTHASE SUBUNIT PURL"/>
    <property type="match status" value="1"/>
</dbReference>
<dbReference type="EMBL" id="BARU01029803">
    <property type="protein sequence ID" value="GAH71171.1"/>
    <property type="molecule type" value="Genomic_DNA"/>
</dbReference>
<dbReference type="PANTHER" id="PTHR43555:SF1">
    <property type="entry name" value="PHOSPHORIBOSYLFORMYLGLYCINAMIDINE SYNTHASE SUBUNIT PURL"/>
    <property type="match status" value="1"/>
</dbReference>
<dbReference type="Pfam" id="PF00586">
    <property type="entry name" value="AIRS"/>
    <property type="match status" value="1"/>
</dbReference>
<evidence type="ECO:0000259" key="3">
    <source>
        <dbReference type="Pfam" id="PF02769"/>
    </source>
</evidence>
<dbReference type="AlphaFoldDB" id="X1HLZ9"/>
<feature type="non-terminal residue" evidence="4">
    <location>
        <position position="249"/>
    </location>
</feature>
<sequence>MAEETGVRVYLERVPLKYSGLSYTEIWVSESQERMVLAVPPGNADRLLALFQSEDVEATVIGEFTDNCRLQLFYNGNPVGDLDMEFLHNGLPQPEREAVWEPPQHVEPDFPQPPDLKEDLLKILGSWNVCSKEWVIRQYDHEVQGTSVLKPLVGTNNDGPGDAAIIRPLPDSDMGIIVANGINPKYGDIDPYWMAASAIDEALRQVIAVGGSLERVALLDNFCWGNPEKPDRLGSLVRAAQACYDTAIV</sequence>
<accession>X1HLZ9</accession>
<name>X1HLZ9_9ZZZZ</name>
<dbReference type="SUPFAM" id="SSF55326">
    <property type="entry name" value="PurM N-terminal domain-like"/>
    <property type="match status" value="1"/>
</dbReference>